<keyword evidence="1" id="KW-0812">Transmembrane</keyword>
<reference evidence="2" key="1">
    <citation type="submission" date="2024-07" db="EMBL/GenBank/DDBJ databases">
        <authorList>
            <person name="Kim Y.J."/>
            <person name="Jeong J.Y."/>
        </authorList>
    </citation>
    <scope>NUCLEOTIDE SEQUENCE</scope>
    <source>
        <strain evidence="2">GIHE-MW2</strain>
    </source>
</reference>
<feature type="transmembrane region" description="Helical" evidence="1">
    <location>
        <begin position="20"/>
        <end position="40"/>
    </location>
</feature>
<gene>
    <name evidence="2" type="ORF">ABWT76_005570</name>
</gene>
<accession>A0AAU8JE74</accession>
<sequence>MSGLKKTPGYVNAWTLWFERLMGLLVLANLLFVGFDWSYVKLRPFYLRSHLWLEANFRQKQSEQFLNTVEELKNVLAEDGFNSADAINLLDKLRQQNKELFQESPLPILPTQASWQEVKKILMDHVDKDNINQAIEIFWSQEYLAEKGWQQELAVFDRKMSYLIDFYEPKLFYDPIKGIEPNRTTQEYLKKVDELKIVLKLEGINGSEVEPLLAELRLLSMEMIDTDPFARVNKSGTLEEIKYKMREYIYSRDPNNLPKVVNIQWVNSAIIGVLDWFSPEVLWANYSAKGSFRTFWSKENLIAHGWEKELDFFDREIRFLLESNYFRHLGANSDWLDRFWLLDLPWMTLFLGEFIGRIWLLHHHKKMSWGSAIAHRWYDLTLWLPVSVFVPGFRWLRVIPVIIRLDQTKFPDLEPIRNRLSINFIASFAEELTQVVVIRAINQMQEAVETGKFTRSLFEPKNKTQKTYIDINDIDEIPTIVNRLLQVTLCQVLPTIQPELEAVVRYQIEKAMKNSSVYQRIHRVPGLGRLPDQIAEGVIAQVTKLVTEKPQEAYISSQNTTPDPIATELSERLVKKFTVTLRKELQRDNTLDEIESLLSDFLEEVKLNYVKNLTEEEIQELLPIVKQPPQLTGS</sequence>
<keyword evidence="1" id="KW-0472">Membrane</keyword>
<protein>
    <submittedName>
        <fullName evidence="2">Uncharacterized protein</fullName>
    </submittedName>
</protein>
<proteinExistence type="predicted"/>
<dbReference type="AlphaFoldDB" id="A0AAU8JE74"/>
<dbReference type="EMBL" id="CP159837">
    <property type="protein sequence ID" value="XCM36789.1"/>
    <property type="molecule type" value="Genomic_DNA"/>
</dbReference>
<evidence type="ECO:0000256" key="1">
    <source>
        <dbReference type="SAM" id="Phobius"/>
    </source>
</evidence>
<dbReference type="RefSeq" id="WP_190878242.1">
    <property type="nucleotide sequence ID" value="NZ_CP159837.1"/>
</dbReference>
<keyword evidence="1" id="KW-1133">Transmembrane helix</keyword>
<organism evidence="2">
    <name type="scientific">Planktothricoides raciborskii GIHE-MW2</name>
    <dbReference type="NCBI Taxonomy" id="2792601"/>
    <lineage>
        <taxon>Bacteria</taxon>
        <taxon>Bacillati</taxon>
        <taxon>Cyanobacteriota</taxon>
        <taxon>Cyanophyceae</taxon>
        <taxon>Oscillatoriophycideae</taxon>
        <taxon>Oscillatoriales</taxon>
        <taxon>Oscillatoriaceae</taxon>
        <taxon>Planktothricoides</taxon>
    </lineage>
</organism>
<evidence type="ECO:0000313" key="2">
    <source>
        <dbReference type="EMBL" id="XCM36789.1"/>
    </source>
</evidence>
<name>A0AAU8JE74_9CYAN</name>